<dbReference type="InterPro" id="IPR023214">
    <property type="entry name" value="HAD_sf"/>
</dbReference>
<dbReference type="SFLD" id="SFLDS00003">
    <property type="entry name" value="Haloacid_Dehalogenase"/>
    <property type="match status" value="1"/>
</dbReference>
<reference evidence="1 2" key="2">
    <citation type="journal article" date="2010" name="J. Bacteriol.">
        <title>Genome sequence of the polysaccharide-degrading, thermophilic anaerobe Spirochaeta thermophila DSM 6192.</title>
        <authorList>
            <person name="Angelov A."/>
            <person name="Liebl S."/>
            <person name="Ballschmiter M."/>
            <person name="Bomeke M."/>
            <person name="Lehmann R."/>
            <person name="Liesegang H."/>
            <person name="Daniel R."/>
            <person name="Liebl W."/>
        </authorList>
    </citation>
    <scope>NUCLEOTIDE SEQUENCE [LARGE SCALE GENOMIC DNA]</scope>
    <source>
        <strain evidence="2">ATCC 49972 / DSM 6192 / RI 19.B1</strain>
    </source>
</reference>
<dbReference type="SUPFAM" id="SSF56784">
    <property type="entry name" value="HAD-like"/>
    <property type="match status" value="1"/>
</dbReference>
<dbReference type="RefSeq" id="WP_013313859.1">
    <property type="nucleotide sequence ID" value="NC_014484.1"/>
</dbReference>
<dbReference type="KEGG" id="sta:STHERM_c10730"/>
<name>E0RSN1_WINT6</name>
<dbReference type="Pfam" id="PF00702">
    <property type="entry name" value="Hydrolase"/>
    <property type="match status" value="1"/>
</dbReference>
<protein>
    <recommendedName>
        <fullName evidence="3">Haloacid dehalogenase domain protein hydrolase</fullName>
    </recommendedName>
</protein>
<dbReference type="SFLD" id="SFLDG01129">
    <property type="entry name" value="C1.5:_HAD__Beta-PGM__Phosphata"/>
    <property type="match status" value="1"/>
</dbReference>
<organism evidence="1 2">
    <name type="scientific">Winmispira thermophila (strain ATCC 49972 / DSM 6192 / RI 19.B1)</name>
    <name type="common">Spirochaeta thermophila</name>
    <dbReference type="NCBI Taxonomy" id="665571"/>
    <lineage>
        <taxon>Bacteria</taxon>
        <taxon>Pseudomonadati</taxon>
        <taxon>Spirochaetota</taxon>
        <taxon>Spirochaetia</taxon>
        <taxon>Winmispirales</taxon>
        <taxon>Winmispiraceae</taxon>
        <taxon>Winmispira</taxon>
    </lineage>
</organism>
<dbReference type="Proteomes" id="UP000001296">
    <property type="component" value="Chromosome"/>
</dbReference>
<gene>
    <name evidence="1" type="ordered locus">STHERM_c10730</name>
</gene>
<dbReference type="AlphaFoldDB" id="E0RSN1"/>
<proteinExistence type="predicted"/>
<dbReference type="HOGENOM" id="CLU_075572_0_0_12"/>
<dbReference type="PANTHER" id="PTHR46191:SF2">
    <property type="entry name" value="HALOACID DEHALOGENASE-LIKE HYDROLASE DOMAIN-CONTAINING PROTEIN 3"/>
    <property type="match status" value="1"/>
</dbReference>
<dbReference type="EMBL" id="CP001698">
    <property type="protein sequence ID" value="ADN02018.1"/>
    <property type="molecule type" value="Genomic_DNA"/>
</dbReference>
<evidence type="ECO:0000313" key="2">
    <source>
        <dbReference type="Proteomes" id="UP000001296"/>
    </source>
</evidence>
<dbReference type="PaxDb" id="665571-STHERM_c10730"/>
<reference key="1">
    <citation type="submission" date="2009-08" db="EMBL/GenBank/DDBJ databases">
        <title>The genome sequence of Spirochaeta thermophila DSM6192.</title>
        <authorList>
            <person name="Angelov A."/>
            <person name="Mientus M."/>
            <person name="Wittenberg S."/>
            <person name="Lehmann R."/>
            <person name="Liesegang H."/>
            <person name="Daniel R."/>
            <person name="Liebl W."/>
        </authorList>
    </citation>
    <scope>NUCLEOTIDE SEQUENCE</scope>
    <source>
        <strain>DSM 6192</strain>
    </source>
</reference>
<evidence type="ECO:0008006" key="3">
    <source>
        <dbReference type="Google" id="ProtNLM"/>
    </source>
</evidence>
<evidence type="ECO:0000313" key="1">
    <source>
        <dbReference type="EMBL" id="ADN02018.1"/>
    </source>
</evidence>
<accession>E0RSN1</accession>
<sequence>MDRVEGSLYSEGLYRRAEPVFHRYLTPLEPHPTDRDPILPESLPIKALLFDVYGTLFISGSGDIGVVQKQNPEHAMRRAMREAGFPLMEEDASYTSIFFSLIEKHHEARRREGILFPEVDILEIWKEFIETLIEEGRFEGESPSEEDLPLLAIRYELISNPVFPMPGAEELLSFLREAGFTLGIISNAQFYTPLLFRHFWNHFPPSLGFRSDLCIYSFLCGEAKPSRSLFEKARSLLETEGVDPDQVLYVGNDMRNDIAPAAEVGFRTALFAGDSRSLRTREEDPSCRGVVPDCVITDLRELLSPITATKGVPR</sequence>
<dbReference type="eggNOG" id="COG1011">
    <property type="taxonomic scope" value="Bacteria"/>
</dbReference>
<dbReference type="Gene3D" id="3.40.50.1000">
    <property type="entry name" value="HAD superfamily/HAD-like"/>
    <property type="match status" value="1"/>
</dbReference>
<dbReference type="PANTHER" id="PTHR46191">
    <property type="match status" value="1"/>
</dbReference>
<dbReference type="InterPro" id="IPR051828">
    <property type="entry name" value="HAD-like_hydrolase_domain"/>
</dbReference>
<dbReference type="InterPro" id="IPR036412">
    <property type="entry name" value="HAD-like_sf"/>
</dbReference>